<dbReference type="RefSeq" id="WP_190260812.1">
    <property type="nucleotide sequence ID" value="NZ_CP053923.1"/>
</dbReference>
<dbReference type="NCBIfam" id="NF040713">
    <property type="entry name" value="ZapE"/>
    <property type="match status" value="1"/>
</dbReference>
<keyword evidence="3" id="KW-0132">Cell division</keyword>
<dbReference type="Pfam" id="PF03969">
    <property type="entry name" value="AFG1_ATPase"/>
    <property type="match status" value="1"/>
</dbReference>
<keyword evidence="3" id="KW-0131">Cell cycle</keyword>
<accession>A0A7H1N3P5</accession>
<dbReference type="GO" id="GO:0051301">
    <property type="term" value="P:cell division"/>
    <property type="evidence" value="ECO:0007669"/>
    <property type="project" value="UniProtKB-KW"/>
</dbReference>
<evidence type="ECO:0000256" key="1">
    <source>
        <dbReference type="ARBA" id="ARBA00022741"/>
    </source>
</evidence>
<dbReference type="Proteomes" id="UP000516369">
    <property type="component" value="Chromosome"/>
</dbReference>
<dbReference type="Gene3D" id="3.40.50.300">
    <property type="entry name" value="P-loop containing nucleotide triphosphate hydrolases"/>
    <property type="match status" value="1"/>
</dbReference>
<evidence type="ECO:0000313" key="3">
    <source>
        <dbReference type="EMBL" id="QNT70331.1"/>
    </source>
</evidence>
<dbReference type="SUPFAM" id="SSF52540">
    <property type="entry name" value="P-loop containing nucleoside triphosphate hydrolases"/>
    <property type="match status" value="1"/>
</dbReference>
<dbReference type="AlphaFoldDB" id="A0A7H1N3P5"/>
<keyword evidence="4" id="KW-1185">Reference proteome</keyword>
<organism evidence="3 4">
    <name type="scientific">Defluviicoccus vanus</name>
    <dbReference type="NCBI Taxonomy" id="111831"/>
    <lineage>
        <taxon>Bacteria</taxon>
        <taxon>Pseudomonadati</taxon>
        <taxon>Pseudomonadota</taxon>
        <taxon>Alphaproteobacteria</taxon>
        <taxon>Rhodospirillales</taxon>
        <taxon>Rhodospirillaceae</taxon>
        <taxon>Defluviicoccus</taxon>
    </lineage>
</organism>
<dbReference type="GO" id="GO:0016887">
    <property type="term" value="F:ATP hydrolysis activity"/>
    <property type="evidence" value="ECO:0007669"/>
    <property type="project" value="InterPro"/>
</dbReference>
<dbReference type="EMBL" id="CP053923">
    <property type="protein sequence ID" value="QNT70331.1"/>
    <property type="molecule type" value="Genomic_DNA"/>
</dbReference>
<name>A0A7H1N3P5_9PROT</name>
<keyword evidence="1" id="KW-0547">Nucleotide-binding</keyword>
<keyword evidence="2" id="KW-0067">ATP-binding</keyword>
<evidence type="ECO:0000256" key="2">
    <source>
        <dbReference type="ARBA" id="ARBA00022840"/>
    </source>
</evidence>
<proteinExistence type="predicted"/>
<dbReference type="PANTHER" id="PTHR12169">
    <property type="entry name" value="ATPASE N2B"/>
    <property type="match status" value="1"/>
</dbReference>
<reference evidence="3 4" key="1">
    <citation type="submission" date="2020-05" db="EMBL/GenBank/DDBJ databases">
        <title>Complete closed genome sequence of Defluviicoccus vanus.</title>
        <authorList>
            <person name="Bessarab I."/>
            <person name="Arumugam K."/>
            <person name="Maszenan A.M."/>
            <person name="Seviour R.J."/>
            <person name="Williams R.B."/>
        </authorList>
    </citation>
    <scope>NUCLEOTIDE SEQUENCE [LARGE SCALE GENOMIC DNA]</scope>
    <source>
        <strain evidence="3 4">Ben 114</strain>
    </source>
</reference>
<dbReference type="InterPro" id="IPR005654">
    <property type="entry name" value="ATPase_AFG1-like"/>
</dbReference>
<gene>
    <name evidence="3" type="ORF">HQ394_14550</name>
</gene>
<dbReference type="KEGG" id="dvn:HQ394_14550"/>
<dbReference type="GO" id="GO:0005524">
    <property type="term" value="F:ATP binding"/>
    <property type="evidence" value="ECO:0007669"/>
    <property type="project" value="UniProtKB-KW"/>
</dbReference>
<dbReference type="InterPro" id="IPR027417">
    <property type="entry name" value="P-loop_NTPase"/>
</dbReference>
<evidence type="ECO:0000313" key="4">
    <source>
        <dbReference type="Proteomes" id="UP000516369"/>
    </source>
</evidence>
<dbReference type="GO" id="GO:0005737">
    <property type="term" value="C:cytoplasm"/>
    <property type="evidence" value="ECO:0007669"/>
    <property type="project" value="TreeGrafter"/>
</dbReference>
<protein>
    <submittedName>
        <fullName evidence="3">Cell division protein ZapE</fullName>
    </submittedName>
</protein>
<dbReference type="PANTHER" id="PTHR12169:SF6">
    <property type="entry name" value="AFG1-LIKE ATPASE"/>
    <property type="match status" value="1"/>
</dbReference>
<sequence>MPDGPLSHYRARLAAGELRADPAQALAAEKLQSLHAALKGYQPQTGGGGWKERFGLARRRAEPPQGLYIYGGVGRGKSMLMDVFFRTAPVVKRRRVHFHAFMQEIHGLRARLGHGAGAAIKTKGSMRTVAARSQDVIADVAARVAESAQLLCFDEFQVLDIADAMILGRLFEALFDAGVIIVATSNRPPRDLYKNGLQRENFLPFIDLIARKLDVLHLDSPTDYRLETMRQMDVYLTPLDQANEARLKDYFARLTHGADVGPETILVNDRRVVIPMASDDIAFASFDDLCEATLGPADYLAIAGRFDVVCLARIPRLDTHRRNEAKRFVTLVDALYEHKVKLICTAEGPPESLYPLGDGAFEFERTVSRLFEMQSESYIGTQHLS</sequence>